<dbReference type="EMBL" id="JAIQUM010000024">
    <property type="protein sequence ID" value="MBZ5751012.1"/>
    <property type="molecule type" value="Genomic_DNA"/>
</dbReference>
<dbReference type="Proteomes" id="UP001165287">
    <property type="component" value="Unassembled WGS sequence"/>
</dbReference>
<dbReference type="RefSeq" id="WP_224139289.1">
    <property type="nucleotide sequence ID" value="NZ_JAIQUM010000024.1"/>
</dbReference>
<accession>A0ABS7URT1</accession>
<reference evidence="1" key="1">
    <citation type="submission" date="2024-05" db="EMBL/GenBank/DDBJ databases">
        <title>Metabacillus sp. nov., isolated from the rhizosphere soil of tomato plants.</title>
        <authorList>
            <person name="Ma R."/>
        </authorList>
    </citation>
    <scope>NUCLEOTIDE SEQUENCE</scope>
    <source>
        <strain evidence="1">DBTR6</strain>
    </source>
</reference>
<gene>
    <name evidence="1" type="ORF">K9V48_12320</name>
</gene>
<comment type="caution">
    <text evidence="1">The sequence shown here is derived from an EMBL/GenBank/DDBJ whole genome shotgun (WGS) entry which is preliminary data.</text>
</comment>
<evidence type="ECO:0000313" key="2">
    <source>
        <dbReference type="Proteomes" id="UP001165287"/>
    </source>
</evidence>
<keyword evidence="2" id="KW-1185">Reference proteome</keyword>
<evidence type="ECO:0000313" key="1">
    <source>
        <dbReference type="EMBL" id="MBZ5751012.1"/>
    </source>
</evidence>
<sequence length="50" mass="5978">MYYVMYNQAEEVICKDIDEVTSNLINDWKLYGFSESEQLASSLLHECKYY</sequence>
<name>A0ABS7URT1_9BACI</name>
<protein>
    <submittedName>
        <fullName evidence="1">Uncharacterized protein</fullName>
    </submittedName>
</protein>
<organism evidence="1 2">
    <name type="scientific">Metabacillus rhizolycopersici</name>
    <dbReference type="NCBI Taxonomy" id="2875709"/>
    <lineage>
        <taxon>Bacteria</taxon>
        <taxon>Bacillati</taxon>
        <taxon>Bacillota</taxon>
        <taxon>Bacilli</taxon>
        <taxon>Bacillales</taxon>
        <taxon>Bacillaceae</taxon>
        <taxon>Metabacillus</taxon>
    </lineage>
</organism>
<proteinExistence type="predicted"/>